<evidence type="ECO:0000313" key="4">
    <source>
        <dbReference type="Proteomes" id="UP000036923"/>
    </source>
</evidence>
<feature type="domain" description="Putative zinc-finger" evidence="2">
    <location>
        <begin position="10"/>
        <end position="37"/>
    </location>
</feature>
<dbReference type="eggNOG" id="ENOG5030G49">
    <property type="taxonomic scope" value="Bacteria"/>
</dbReference>
<evidence type="ECO:0000256" key="1">
    <source>
        <dbReference type="SAM" id="Phobius"/>
    </source>
</evidence>
<gene>
    <name evidence="3" type="ORF">Bccel_0836</name>
</gene>
<reference evidence="4" key="1">
    <citation type="submission" date="2015-07" db="EMBL/GenBank/DDBJ databases">
        <title>Near-Complete Genome Sequence of the Cellulolytic Bacterium Bacteroides (Pseudobacteroides) cellulosolvens ATCC 35603.</title>
        <authorList>
            <person name="Dassa B."/>
            <person name="Utturkar S.M."/>
            <person name="Klingeman D.M."/>
            <person name="Hurt R.A."/>
            <person name="Keller M."/>
            <person name="Xu J."/>
            <person name="Reddy Y.H.K."/>
            <person name="Borovok I."/>
            <person name="Grinberg I.R."/>
            <person name="Lamed R."/>
            <person name="Zhivin O."/>
            <person name="Bayer E.A."/>
            <person name="Brown S.D."/>
        </authorList>
    </citation>
    <scope>NUCLEOTIDE SEQUENCE [LARGE SCALE GENOMIC DNA]</scope>
    <source>
        <strain evidence="4">DSM 2933</strain>
    </source>
</reference>
<dbReference type="STRING" id="398512.Bccel_0836"/>
<dbReference type="Proteomes" id="UP000036923">
    <property type="component" value="Unassembled WGS sequence"/>
</dbReference>
<dbReference type="OrthoDB" id="1954430at2"/>
<dbReference type="InterPro" id="IPR027383">
    <property type="entry name" value="Znf_put"/>
</dbReference>
<comment type="caution">
    <text evidence="3">The sequence shown here is derived from an EMBL/GenBank/DDBJ whole genome shotgun (WGS) entry which is preliminary data.</text>
</comment>
<sequence length="888" mass="99979">MKCTYSLEELIGYLDGRMCDQEKEQLQKHLEICEDCRNHLAALKLTDGYIKEDVKNDGTTYLKVMESIDKSRYNEKKSKYKVGAVLFKLAPVLKPMAAVVLVIIIAAAALNNREQISDVLSSLEQMVLKHDETDKDDNKKEVKKSKFFKAEPTVGLKKATPPEGWSLSEDVVVKDAGNREQIIIKLYVKPDTSPISSKTATGEVLAFLDDGKDLYEIGNISNYGIIKTEIISQDLNKDGINEIVIKGQSGASSSLYKVIGLERASGRWLQLLDTNHTEVMDVDLDGDIELVTTSVGSLPPFVLIYEWYGDRFEKLDVAEATGNEYANLINRGTENIVFESGNKNGKHYYSYKNGELIETLLTKNVLEKNNITNAAFNTFVTKEVWGKQGPGENYDNVVKIPYGRVISVIGRYNKDAGWYLAKLTPELSNERTEVLLPENQTEFWLNLDSISTGFDHAVNFDECTVNDAVQFNSVITGKNRSDGTYHLKQLPDENSSTVSIASQGNLISVIRKDGQWSLIKIISGRAMTDYSDVGWIKNEDYAAYKPGIKVNQGFITRPFRIYDTTNPNSDYPPLDNILKSNVAPVTILLDRTTGTFGWTKVAGGFNGFIGWVKLKDIKSSFTSEEAQKLANPEIDLKSLTQKIKKEIEEWEDLNLCALDLGKQIKLTSKQRNELSDKLTAVTGYQVFDGGLTTFREAVYPFYTLQFLDGNGDFYMNEDTEPPYKYYKSSFCKFNFIVTGDDTLMIQIPDEKLVSYGLKREGPPIKFIKVNKEFIQHLKTLIPVTANIDKNSLNYLLNAVKVEVNGEQSDQPQQVYKAARVLNAFAREKLAPGKNKRIENKVIEFKFTFKDGSTEEVIVYEKHLSYRGMYIMLNGNPANIGGLLFTGYF</sequence>
<dbReference type="RefSeq" id="WP_050753077.1">
    <property type="nucleotide sequence ID" value="NZ_JQKC01000014.1"/>
</dbReference>
<evidence type="ECO:0000313" key="3">
    <source>
        <dbReference type="EMBL" id="KNY25576.1"/>
    </source>
</evidence>
<organism evidence="3 4">
    <name type="scientific">Pseudobacteroides cellulosolvens ATCC 35603 = DSM 2933</name>
    <dbReference type="NCBI Taxonomy" id="398512"/>
    <lineage>
        <taxon>Bacteria</taxon>
        <taxon>Bacillati</taxon>
        <taxon>Bacillota</taxon>
        <taxon>Clostridia</taxon>
        <taxon>Eubacteriales</taxon>
        <taxon>Oscillospiraceae</taxon>
        <taxon>Pseudobacteroides</taxon>
    </lineage>
</organism>
<keyword evidence="4" id="KW-1185">Reference proteome</keyword>
<evidence type="ECO:0000259" key="2">
    <source>
        <dbReference type="Pfam" id="PF13490"/>
    </source>
</evidence>
<dbReference type="AlphaFoldDB" id="A0A0L6JI95"/>
<name>A0A0L6JI95_9FIRM</name>
<protein>
    <recommendedName>
        <fullName evidence="2">Putative zinc-finger domain-containing protein</fullName>
    </recommendedName>
</protein>
<dbReference type="SUPFAM" id="SSF69318">
    <property type="entry name" value="Integrin alpha N-terminal domain"/>
    <property type="match status" value="1"/>
</dbReference>
<accession>A0A0L6JI95</accession>
<keyword evidence="1" id="KW-0812">Transmembrane</keyword>
<keyword evidence="1" id="KW-0472">Membrane</keyword>
<feature type="transmembrane region" description="Helical" evidence="1">
    <location>
        <begin position="85"/>
        <end position="110"/>
    </location>
</feature>
<keyword evidence="1" id="KW-1133">Transmembrane helix</keyword>
<dbReference type="Pfam" id="PF13490">
    <property type="entry name" value="zf-HC2"/>
    <property type="match status" value="1"/>
</dbReference>
<proteinExistence type="predicted"/>
<dbReference type="EMBL" id="LGTC01000001">
    <property type="protein sequence ID" value="KNY25576.1"/>
    <property type="molecule type" value="Genomic_DNA"/>
</dbReference>
<dbReference type="InterPro" id="IPR028994">
    <property type="entry name" value="Integrin_alpha_N"/>
</dbReference>